<dbReference type="Gene3D" id="1.20.1070.10">
    <property type="entry name" value="Rhodopsin 7-helix transmembrane proteins"/>
    <property type="match status" value="1"/>
</dbReference>
<dbReference type="Proteomes" id="UP000024635">
    <property type="component" value="Unassembled WGS sequence"/>
</dbReference>
<protein>
    <submittedName>
        <fullName evidence="2">Uncharacterized protein</fullName>
    </submittedName>
</protein>
<feature type="transmembrane region" description="Helical" evidence="1">
    <location>
        <begin position="6"/>
        <end position="26"/>
    </location>
</feature>
<feature type="transmembrane region" description="Helical" evidence="1">
    <location>
        <begin position="91"/>
        <end position="110"/>
    </location>
</feature>
<dbReference type="PANTHER" id="PTHR46955">
    <property type="entry name" value="PROTEIN CBG01349-RELATED"/>
    <property type="match status" value="1"/>
</dbReference>
<accession>A0A016UF30</accession>
<dbReference type="EMBL" id="JARK01001378">
    <property type="protein sequence ID" value="EYC13919.1"/>
    <property type="molecule type" value="Genomic_DNA"/>
</dbReference>
<dbReference type="OrthoDB" id="5857418at2759"/>
<name>A0A016UF30_9BILA</name>
<evidence type="ECO:0000256" key="1">
    <source>
        <dbReference type="SAM" id="Phobius"/>
    </source>
</evidence>
<organism evidence="2 3">
    <name type="scientific">Ancylostoma ceylanicum</name>
    <dbReference type="NCBI Taxonomy" id="53326"/>
    <lineage>
        <taxon>Eukaryota</taxon>
        <taxon>Metazoa</taxon>
        <taxon>Ecdysozoa</taxon>
        <taxon>Nematoda</taxon>
        <taxon>Chromadorea</taxon>
        <taxon>Rhabditida</taxon>
        <taxon>Rhabditina</taxon>
        <taxon>Rhabditomorpha</taxon>
        <taxon>Strongyloidea</taxon>
        <taxon>Ancylostomatidae</taxon>
        <taxon>Ancylostomatinae</taxon>
        <taxon>Ancylostoma</taxon>
    </lineage>
</organism>
<keyword evidence="1" id="KW-1133">Transmembrane helix</keyword>
<proteinExistence type="predicted"/>
<dbReference type="PANTHER" id="PTHR46955:SF3">
    <property type="entry name" value="G_PROTEIN_RECEP_F1_2 DOMAIN-CONTAINING PROTEIN"/>
    <property type="match status" value="1"/>
</dbReference>
<dbReference type="SUPFAM" id="SSF81321">
    <property type="entry name" value="Family A G protein-coupled receptor-like"/>
    <property type="match status" value="1"/>
</dbReference>
<dbReference type="AlphaFoldDB" id="A0A016UF30"/>
<gene>
    <name evidence="2" type="primary">Acey_s0042.g600</name>
    <name evidence="2" type="ORF">Y032_0042g600</name>
</gene>
<dbReference type="InterPro" id="IPR052322">
    <property type="entry name" value="Mito_rRNA_Mtase_NSUN4"/>
</dbReference>
<comment type="caution">
    <text evidence="2">The sequence shown here is derived from an EMBL/GenBank/DDBJ whole genome shotgun (WGS) entry which is preliminary data.</text>
</comment>
<evidence type="ECO:0000313" key="2">
    <source>
        <dbReference type="EMBL" id="EYC13919.1"/>
    </source>
</evidence>
<reference evidence="3" key="1">
    <citation type="journal article" date="2015" name="Nat. Genet.">
        <title>The genome and transcriptome of the zoonotic hookworm Ancylostoma ceylanicum identify infection-specific gene families.</title>
        <authorList>
            <person name="Schwarz E.M."/>
            <person name="Hu Y."/>
            <person name="Antoshechkin I."/>
            <person name="Miller M.M."/>
            <person name="Sternberg P.W."/>
            <person name="Aroian R.V."/>
        </authorList>
    </citation>
    <scope>NUCLEOTIDE SEQUENCE</scope>
    <source>
        <strain evidence="3">HY135</strain>
    </source>
</reference>
<keyword evidence="3" id="KW-1185">Reference proteome</keyword>
<evidence type="ECO:0000313" key="3">
    <source>
        <dbReference type="Proteomes" id="UP000024635"/>
    </source>
</evidence>
<sequence>MLYGRDGIFFQVIGLFVIVFTVMILFKLRLIENRSKSFCTRAEKEANRFTQANLTSAGMLLSSLFFITIPSVGVGVLEMIGYSIFRRIGPFYTAGLLCAGTCNGIVYIVLNRHMRKIFKSFFSKNCSIDESLPIQC</sequence>
<keyword evidence="1" id="KW-0812">Transmembrane</keyword>
<keyword evidence="1" id="KW-0472">Membrane</keyword>